<dbReference type="GO" id="GO:0009002">
    <property type="term" value="F:serine-type D-Ala-D-Ala carboxypeptidase activity"/>
    <property type="evidence" value="ECO:0007669"/>
    <property type="project" value="UniProtKB-EC"/>
</dbReference>
<dbReference type="GO" id="GO:0005886">
    <property type="term" value="C:plasma membrane"/>
    <property type="evidence" value="ECO:0007669"/>
    <property type="project" value="TreeGrafter"/>
</dbReference>
<comment type="catalytic activity">
    <reaction evidence="6">
        <text>Preferential cleavage: (Ac)2-L-Lys-D-Ala-|-D-Ala. Also transpeptidation of peptidyl-alanyl moieties that are N-acyl substituents of D-alanine.</text>
        <dbReference type="EC" id="3.4.16.4"/>
    </reaction>
</comment>
<dbReference type="GO" id="GO:0009252">
    <property type="term" value="P:peptidoglycan biosynthetic process"/>
    <property type="evidence" value="ECO:0007669"/>
    <property type="project" value="UniProtKB-UniPathway"/>
</dbReference>
<reference evidence="9 10" key="1">
    <citation type="submission" date="2016-10" db="EMBL/GenBank/DDBJ databases">
        <title>Draft genome sequences of four alkaliphilic bacteria belonging to the Anaerobacillus genus.</title>
        <authorList>
            <person name="Bassil N.M."/>
            <person name="Lloyd J.R."/>
        </authorList>
    </citation>
    <scope>NUCLEOTIDE SEQUENCE [LARGE SCALE GENOMIC DNA]</scope>
    <source>
        <strain evidence="9 10">DSM 18345</strain>
    </source>
</reference>
<dbReference type="CDD" id="cd06573">
    <property type="entry name" value="PASTA"/>
    <property type="match status" value="1"/>
</dbReference>
<dbReference type="SUPFAM" id="SSF56519">
    <property type="entry name" value="Penicillin binding protein dimerisation domain"/>
    <property type="match status" value="1"/>
</dbReference>
<comment type="similarity">
    <text evidence="3">Belongs to the transpeptidase family.</text>
</comment>
<evidence type="ECO:0000256" key="6">
    <source>
        <dbReference type="ARBA" id="ARBA00034000"/>
    </source>
</evidence>
<dbReference type="InterPro" id="IPR005543">
    <property type="entry name" value="PASTA_dom"/>
</dbReference>
<dbReference type="Gene3D" id="3.40.710.10">
    <property type="entry name" value="DD-peptidase/beta-lactamase superfamily"/>
    <property type="match status" value="1"/>
</dbReference>
<feature type="transmembrane region" description="Helical" evidence="7">
    <location>
        <begin position="12"/>
        <end position="32"/>
    </location>
</feature>
<dbReference type="Gene3D" id="3.30.450.330">
    <property type="match status" value="1"/>
</dbReference>
<keyword evidence="10" id="KW-1185">Reference proteome</keyword>
<keyword evidence="5 7" id="KW-0472">Membrane</keyword>
<dbReference type="EC" id="3.4.16.4" evidence="4"/>
<evidence type="ECO:0000259" key="8">
    <source>
        <dbReference type="PROSITE" id="PS51178"/>
    </source>
</evidence>
<evidence type="ECO:0000313" key="9">
    <source>
        <dbReference type="EMBL" id="OIJ13261.1"/>
    </source>
</evidence>
<evidence type="ECO:0000256" key="7">
    <source>
        <dbReference type="SAM" id="Phobius"/>
    </source>
</evidence>
<dbReference type="SUPFAM" id="SSF56601">
    <property type="entry name" value="beta-lactamase/transpeptidase-like"/>
    <property type="match status" value="1"/>
</dbReference>
<comment type="pathway">
    <text evidence="2">Cell wall biogenesis; peptidoglycan biosynthesis.</text>
</comment>
<sequence>MRVSNVTVRRRLVFVLTFGLLFFLVIVIRLGYVQFALGNELTDRAEDSWSRNIPFEAERGEIIDRNGVPLATNVSAPSVLIVPRQIKNAVEDSEKLANVLRMDQKKIYSLLTKKESIVRINPEGRKISNELASEVRKLGIPGVYIAEDNKRHYPFGNYLSHVLGFAGIDNQGLTGIELYYDEKLSGQKGYVSFFSDAKGRRMPNLADEYQEPVDGLNLRLTVDTNVQTIIERELDIAEAIYNPDGAIAIAMNPNTGEILGMSSRPDYDPENFRNVPPEIYNQNKPVWMQYEPGSTFKIITLAAALEEGEVDLLEDSFNDPGFIEVSGHRLHCWKKGGHGHQTFLEVVQNSCNPGFVVLGERLGKERLFDYIESFGFGEKTGIDLQGEAKGILFTRDRVGPLEQATTAFGQGVSVTPLQQVAAVSAAINGGYLYTPYIAKEWIDPVTDVALDVTEPTLKRRVISEETSKQVRYALEHVVAKGTGKGAFVDGYRVGGKTGTAQKAQGGRYLENNHIVSFIGFAPADDPQIVVYVAIDNPKGTVQFGGVVAAPIVGKIIGDSLRAMNVEKRQDQIEKERLWTDEPLIEVPDLVGRTRQDINEAYYELRLDVSGKGDMVLAQSPDPGIKVKQYSTIRILLGDKTESED</sequence>
<keyword evidence="7" id="KW-0812">Transmembrane</keyword>
<dbReference type="OrthoDB" id="9804124at2"/>
<dbReference type="RefSeq" id="WP_071309861.1">
    <property type="nucleotide sequence ID" value="NZ_MLQR01000029.1"/>
</dbReference>
<dbReference type="UniPathway" id="UPA00219"/>
<evidence type="ECO:0000256" key="2">
    <source>
        <dbReference type="ARBA" id="ARBA00004752"/>
    </source>
</evidence>
<keyword evidence="7" id="KW-1133">Transmembrane helix</keyword>
<dbReference type="InterPro" id="IPR001460">
    <property type="entry name" value="PCN-bd_Tpept"/>
</dbReference>
<dbReference type="GO" id="GO:0008658">
    <property type="term" value="F:penicillin binding"/>
    <property type="evidence" value="ECO:0007669"/>
    <property type="project" value="InterPro"/>
</dbReference>
<comment type="subcellular location">
    <subcellularLocation>
        <location evidence="1">Membrane</location>
    </subcellularLocation>
</comment>
<protein>
    <recommendedName>
        <fullName evidence="4">serine-type D-Ala-D-Ala carboxypeptidase</fullName>
        <ecNumber evidence="4">3.4.16.4</ecNumber>
    </recommendedName>
</protein>
<dbReference type="GO" id="GO:0071555">
    <property type="term" value="P:cell wall organization"/>
    <property type="evidence" value="ECO:0007669"/>
    <property type="project" value="TreeGrafter"/>
</dbReference>
<gene>
    <name evidence="9" type="ORF">BKP37_12220</name>
</gene>
<evidence type="ECO:0000256" key="3">
    <source>
        <dbReference type="ARBA" id="ARBA00007171"/>
    </source>
</evidence>
<dbReference type="SUPFAM" id="SSF54184">
    <property type="entry name" value="Penicillin-binding protein 2x (pbp-2x), c-terminal domain"/>
    <property type="match status" value="1"/>
</dbReference>
<feature type="domain" description="PASTA" evidence="8">
    <location>
        <begin position="580"/>
        <end position="638"/>
    </location>
</feature>
<dbReference type="Gene3D" id="3.90.1310.10">
    <property type="entry name" value="Penicillin-binding protein 2a (Domain 2)"/>
    <property type="match status" value="1"/>
</dbReference>
<dbReference type="InterPro" id="IPR012338">
    <property type="entry name" value="Beta-lactam/transpept-like"/>
</dbReference>
<dbReference type="InterPro" id="IPR036138">
    <property type="entry name" value="PBP_dimer_sf"/>
</dbReference>
<dbReference type="Pfam" id="PF03717">
    <property type="entry name" value="PBP_dimer"/>
    <property type="match status" value="1"/>
</dbReference>
<dbReference type="PANTHER" id="PTHR30627:SF1">
    <property type="entry name" value="PEPTIDOGLYCAN D,D-TRANSPEPTIDASE FTSI"/>
    <property type="match status" value="1"/>
</dbReference>
<dbReference type="InterPro" id="IPR005311">
    <property type="entry name" value="PBP_dimer"/>
</dbReference>
<evidence type="ECO:0000256" key="5">
    <source>
        <dbReference type="ARBA" id="ARBA00023136"/>
    </source>
</evidence>
<dbReference type="AlphaFoldDB" id="A0A1S2LLC2"/>
<dbReference type="Pfam" id="PF03793">
    <property type="entry name" value="PASTA"/>
    <property type="match status" value="1"/>
</dbReference>
<dbReference type="Proteomes" id="UP000179524">
    <property type="component" value="Unassembled WGS sequence"/>
</dbReference>
<organism evidence="9 10">
    <name type="scientific">Anaerobacillus alkalilacustris</name>
    <dbReference type="NCBI Taxonomy" id="393763"/>
    <lineage>
        <taxon>Bacteria</taxon>
        <taxon>Bacillati</taxon>
        <taxon>Bacillota</taxon>
        <taxon>Bacilli</taxon>
        <taxon>Bacillales</taxon>
        <taxon>Bacillaceae</taxon>
        <taxon>Anaerobacillus</taxon>
    </lineage>
</organism>
<evidence type="ECO:0000313" key="10">
    <source>
        <dbReference type="Proteomes" id="UP000179524"/>
    </source>
</evidence>
<accession>A0A1S2LLC2</accession>
<dbReference type="EMBL" id="MLQR01000029">
    <property type="protein sequence ID" value="OIJ13261.1"/>
    <property type="molecule type" value="Genomic_DNA"/>
</dbReference>
<name>A0A1S2LLC2_9BACI</name>
<evidence type="ECO:0000256" key="4">
    <source>
        <dbReference type="ARBA" id="ARBA00012448"/>
    </source>
</evidence>
<dbReference type="InterPro" id="IPR050515">
    <property type="entry name" value="Beta-lactam/transpept"/>
</dbReference>
<dbReference type="Pfam" id="PF00905">
    <property type="entry name" value="Transpeptidase"/>
    <property type="match status" value="1"/>
</dbReference>
<comment type="caution">
    <text evidence="9">The sequence shown here is derived from an EMBL/GenBank/DDBJ whole genome shotgun (WGS) entry which is preliminary data.</text>
</comment>
<dbReference type="NCBIfam" id="TIGR02214">
    <property type="entry name" value="spoVD_pbp"/>
    <property type="match status" value="1"/>
</dbReference>
<evidence type="ECO:0000256" key="1">
    <source>
        <dbReference type="ARBA" id="ARBA00004370"/>
    </source>
</evidence>
<dbReference type="InterPro" id="IPR011927">
    <property type="entry name" value="SpoVD_pbp"/>
</dbReference>
<proteinExistence type="inferred from homology"/>
<dbReference type="PANTHER" id="PTHR30627">
    <property type="entry name" value="PEPTIDOGLYCAN D,D-TRANSPEPTIDASE"/>
    <property type="match status" value="1"/>
</dbReference>
<dbReference type="SMART" id="SM00740">
    <property type="entry name" value="PASTA"/>
    <property type="match status" value="1"/>
</dbReference>
<dbReference type="PROSITE" id="PS51178">
    <property type="entry name" value="PASTA"/>
    <property type="match status" value="1"/>
</dbReference>